<sequence length="158" mass="17806">MTINIVTVGKIKEDYINRGIAEFSKRLLKYCNLNIIEVAHENIPKNSTGQADMVKSKEGKRILARIPDNSYKIVLDVKGKPMTSKGLASSIQNLQVQGWSNITFIIGGSLGLSEKVLNEADYQLSLSHMTFTHQMIRLILLEQIYRAFKIIAGEPYHK</sequence>
<protein>
    <recommendedName>
        <fullName evidence="6">Ribosomal RNA large subunit methyltransferase H</fullName>
        <ecNumber evidence="6">2.1.1.177</ecNumber>
    </recommendedName>
    <alternativeName>
        <fullName evidence="6">23S rRNA (pseudouridine1915-N3)-methyltransferase</fullName>
    </alternativeName>
    <alternativeName>
        <fullName evidence="6">23S rRNA m3Psi1915 methyltransferase</fullName>
    </alternativeName>
    <alternativeName>
        <fullName evidence="6">rRNA (pseudouridine-N3-)-methyltransferase RlmH</fullName>
    </alternativeName>
</protein>
<comment type="catalytic activity">
    <reaction evidence="6">
        <text>pseudouridine(1915) in 23S rRNA + S-adenosyl-L-methionine = N(3)-methylpseudouridine(1915) in 23S rRNA + S-adenosyl-L-homocysteine + H(+)</text>
        <dbReference type="Rhea" id="RHEA:42752"/>
        <dbReference type="Rhea" id="RHEA-COMP:10221"/>
        <dbReference type="Rhea" id="RHEA-COMP:10222"/>
        <dbReference type="ChEBI" id="CHEBI:15378"/>
        <dbReference type="ChEBI" id="CHEBI:57856"/>
        <dbReference type="ChEBI" id="CHEBI:59789"/>
        <dbReference type="ChEBI" id="CHEBI:65314"/>
        <dbReference type="ChEBI" id="CHEBI:74486"/>
        <dbReference type="EC" id="2.1.1.177"/>
    </reaction>
</comment>
<dbReference type="GO" id="GO:0005737">
    <property type="term" value="C:cytoplasm"/>
    <property type="evidence" value="ECO:0007669"/>
    <property type="project" value="UniProtKB-SubCell"/>
</dbReference>
<dbReference type="NCBIfam" id="TIGR00246">
    <property type="entry name" value="tRNA_RlmH_YbeA"/>
    <property type="match status" value="1"/>
</dbReference>
<dbReference type="AlphaFoldDB" id="A0A931ATD8"/>
<dbReference type="InterPro" id="IPR029028">
    <property type="entry name" value="Alpha/beta_knot_MTases"/>
</dbReference>
<evidence type="ECO:0000256" key="1">
    <source>
        <dbReference type="ARBA" id="ARBA00022552"/>
    </source>
</evidence>
<dbReference type="InterPro" id="IPR003742">
    <property type="entry name" value="RlmH-like"/>
</dbReference>
<dbReference type="PANTHER" id="PTHR33603:SF1">
    <property type="entry name" value="RIBOSOMAL RNA LARGE SUBUNIT METHYLTRANSFERASE H"/>
    <property type="match status" value="1"/>
</dbReference>
<organism evidence="7 8">
    <name type="scientific">Halonatronomonas betaini</name>
    <dbReference type="NCBI Taxonomy" id="2778430"/>
    <lineage>
        <taxon>Bacteria</taxon>
        <taxon>Bacillati</taxon>
        <taxon>Bacillota</taxon>
        <taxon>Clostridia</taxon>
        <taxon>Halanaerobiales</taxon>
        <taxon>Halarsenatibacteraceae</taxon>
        <taxon>Halonatronomonas</taxon>
    </lineage>
</organism>
<dbReference type="RefSeq" id="WP_270455286.1">
    <property type="nucleotide sequence ID" value="NZ_JADPIE010000010.1"/>
</dbReference>
<feature type="binding site" evidence="6">
    <location>
        <begin position="126"/>
        <end position="131"/>
    </location>
    <ligand>
        <name>S-adenosyl-L-methionine</name>
        <dbReference type="ChEBI" id="CHEBI:59789"/>
    </ligand>
</feature>
<dbReference type="Proteomes" id="UP000621436">
    <property type="component" value="Unassembled WGS sequence"/>
</dbReference>
<reference evidence="7" key="1">
    <citation type="submission" date="2020-11" db="EMBL/GenBank/DDBJ databases">
        <title>Halonatronomonas betainensis gen. nov., sp. nov. a novel haloalkaliphilic representative of the family Halanaerobiacae capable of betaine degradation.</title>
        <authorList>
            <person name="Boltyanskaya Y."/>
            <person name="Kevbrin V."/>
            <person name="Detkova E."/>
            <person name="Grouzdev D.S."/>
            <person name="Koziaeva V."/>
            <person name="Zhilina T."/>
        </authorList>
    </citation>
    <scope>NUCLEOTIDE SEQUENCE</scope>
    <source>
        <strain evidence="7">Z-7014</strain>
    </source>
</reference>
<keyword evidence="2 6" id="KW-0489">Methyltransferase</keyword>
<dbReference type="EC" id="2.1.1.177" evidence="6"/>
<comment type="subcellular location">
    <subcellularLocation>
        <location evidence="6">Cytoplasm</location>
    </subcellularLocation>
</comment>
<dbReference type="EMBL" id="JADPIE010000010">
    <property type="protein sequence ID" value="MBF8438107.1"/>
    <property type="molecule type" value="Genomic_DNA"/>
</dbReference>
<evidence type="ECO:0000313" key="8">
    <source>
        <dbReference type="Proteomes" id="UP000621436"/>
    </source>
</evidence>
<dbReference type="HAMAP" id="MF_00658">
    <property type="entry name" value="23SrRNA_methyltr_H"/>
    <property type="match status" value="1"/>
</dbReference>
<evidence type="ECO:0000256" key="2">
    <source>
        <dbReference type="ARBA" id="ARBA00022603"/>
    </source>
</evidence>
<dbReference type="PANTHER" id="PTHR33603">
    <property type="entry name" value="METHYLTRANSFERASE"/>
    <property type="match status" value="1"/>
</dbReference>
<dbReference type="PIRSF" id="PIRSF004505">
    <property type="entry name" value="MT_bac"/>
    <property type="match status" value="1"/>
</dbReference>
<comment type="subunit">
    <text evidence="6">Homodimer.</text>
</comment>
<evidence type="ECO:0000256" key="6">
    <source>
        <dbReference type="HAMAP-Rule" id="MF_00658"/>
    </source>
</evidence>
<dbReference type="Gene3D" id="3.40.1280.10">
    <property type="match status" value="1"/>
</dbReference>
<keyword evidence="1 6" id="KW-0698">rRNA processing</keyword>
<keyword evidence="8" id="KW-1185">Reference proteome</keyword>
<comment type="function">
    <text evidence="6">Specifically methylates the pseudouridine at position 1915 (m3Psi1915) in 23S rRNA.</text>
</comment>
<keyword evidence="3 6" id="KW-0808">Transferase</keyword>
<evidence type="ECO:0000256" key="3">
    <source>
        <dbReference type="ARBA" id="ARBA00022679"/>
    </source>
</evidence>
<proteinExistence type="inferred from homology"/>
<keyword evidence="6" id="KW-0963">Cytoplasm</keyword>
<comment type="caution">
    <text evidence="7">The sequence shown here is derived from an EMBL/GenBank/DDBJ whole genome shotgun (WGS) entry which is preliminary data.</text>
</comment>
<evidence type="ECO:0000256" key="4">
    <source>
        <dbReference type="ARBA" id="ARBA00022691"/>
    </source>
</evidence>
<dbReference type="CDD" id="cd18081">
    <property type="entry name" value="RlmH-like"/>
    <property type="match status" value="1"/>
</dbReference>
<dbReference type="GO" id="GO:0070038">
    <property type="term" value="F:rRNA (pseudouridine-N3-)-methyltransferase activity"/>
    <property type="evidence" value="ECO:0007669"/>
    <property type="project" value="UniProtKB-UniRule"/>
</dbReference>
<gene>
    <name evidence="6 7" type="primary">rlmH</name>
    <name evidence="7" type="ORF">I0Q91_13525</name>
</gene>
<name>A0A931ATD8_9FIRM</name>
<evidence type="ECO:0000256" key="5">
    <source>
        <dbReference type="ARBA" id="ARBA00038303"/>
    </source>
</evidence>
<dbReference type="Pfam" id="PF02590">
    <property type="entry name" value="SPOUT_MTase"/>
    <property type="match status" value="1"/>
</dbReference>
<dbReference type="InterPro" id="IPR029026">
    <property type="entry name" value="tRNA_m1G_MTases_N"/>
</dbReference>
<feature type="binding site" evidence="6">
    <location>
        <position position="107"/>
    </location>
    <ligand>
        <name>S-adenosyl-L-methionine</name>
        <dbReference type="ChEBI" id="CHEBI:59789"/>
    </ligand>
</feature>
<feature type="binding site" evidence="6">
    <location>
        <position position="75"/>
    </location>
    <ligand>
        <name>S-adenosyl-L-methionine</name>
        <dbReference type="ChEBI" id="CHEBI:59789"/>
    </ligand>
</feature>
<keyword evidence="4 6" id="KW-0949">S-adenosyl-L-methionine</keyword>
<evidence type="ECO:0000313" key="7">
    <source>
        <dbReference type="EMBL" id="MBF8438107.1"/>
    </source>
</evidence>
<dbReference type="NCBIfam" id="NF000985">
    <property type="entry name" value="PRK00103.1-3"/>
    <property type="match status" value="1"/>
</dbReference>
<accession>A0A931ATD8</accession>
<dbReference type="SUPFAM" id="SSF75217">
    <property type="entry name" value="alpha/beta knot"/>
    <property type="match status" value="1"/>
</dbReference>
<comment type="similarity">
    <text evidence="5 6">Belongs to the RNA methyltransferase RlmH family.</text>
</comment>